<dbReference type="GO" id="GO:0007155">
    <property type="term" value="P:cell adhesion"/>
    <property type="evidence" value="ECO:0007669"/>
    <property type="project" value="InterPro"/>
</dbReference>
<keyword evidence="1" id="KW-1015">Disulfide bond</keyword>
<dbReference type="Pfam" id="PF08205">
    <property type="entry name" value="C2-set_2"/>
    <property type="match status" value="1"/>
</dbReference>
<feature type="transmembrane region" description="Helical" evidence="2">
    <location>
        <begin position="258"/>
        <end position="282"/>
    </location>
</feature>
<evidence type="ECO:0000313" key="5">
    <source>
        <dbReference type="Proteomes" id="UP000265040"/>
    </source>
</evidence>
<accession>A0A7N6FHX3</accession>
<keyword evidence="2" id="KW-1133">Transmembrane helix</keyword>
<gene>
    <name evidence="4" type="primary">CAP2</name>
</gene>
<proteinExistence type="predicted"/>
<keyword evidence="2" id="KW-0812">Transmembrane</keyword>
<dbReference type="InterPro" id="IPR036179">
    <property type="entry name" value="Ig-like_dom_sf"/>
</dbReference>
<keyword evidence="2" id="KW-0472">Membrane</keyword>
<evidence type="ECO:0000256" key="2">
    <source>
        <dbReference type="SAM" id="Phobius"/>
    </source>
</evidence>
<name>A0A7N6FHX3_ANATE</name>
<dbReference type="PANTHER" id="PTHR13771:SF9">
    <property type="entry name" value="INTERCELLULAR ADHESION MOLECULE 5"/>
    <property type="match status" value="1"/>
</dbReference>
<dbReference type="Gene3D" id="2.60.40.10">
    <property type="entry name" value="Immunoglobulins"/>
    <property type="match status" value="3"/>
</dbReference>
<dbReference type="Ensembl" id="ENSATET00000068967.1">
    <property type="protein sequence ID" value="ENSATEP00000062811.1"/>
    <property type="gene ID" value="ENSATEG00000021255.2"/>
</dbReference>
<organism evidence="4 5">
    <name type="scientific">Anabas testudineus</name>
    <name type="common">Climbing perch</name>
    <name type="synonym">Anthias testudineus</name>
    <dbReference type="NCBI Taxonomy" id="64144"/>
    <lineage>
        <taxon>Eukaryota</taxon>
        <taxon>Metazoa</taxon>
        <taxon>Chordata</taxon>
        <taxon>Craniata</taxon>
        <taxon>Vertebrata</taxon>
        <taxon>Euteleostomi</taxon>
        <taxon>Actinopterygii</taxon>
        <taxon>Neopterygii</taxon>
        <taxon>Teleostei</taxon>
        <taxon>Neoteleostei</taxon>
        <taxon>Acanthomorphata</taxon>
        <taxon>Anabantaria</taxon>
        <taxon>Anabantiformes</taxon>
        <taxon>Anabantoidei</taxon>
        <taxon>Anabantidae</taxon>
        <taxon>Anabas</taxon>
    </lineage>
</organism>
<dbReference type="GeneTree" id="ENSGT00940000159005"/>
<evidence type="ECO:0000259" key="3">
    <source>
        <dbReference type="Pfam" id="PF08205"/>
    </source>
</evidence>
<feature type="domain" description="CD80-like immunoglobulin C2-set" evidence="3">
    <location>
        <begin position="118"/>
        <end position="166"/>
    </location>
</feature>
<evidence type="ECO:0000256" key="1">
    <source>
        <dbReference type="ARBA" id="ARBA00023157"/>
    </source>
</evidence>
<dbReference type="InterPro" id="IPR047012">
    <property type="entry name" value="ICAM_VCAM"/>
</dbReference>
<protein>
    <recommendedName>
        <fullName evidence="3">CD80-like immunoglobulin C2-set domain-containing protein</fullName>
    </recommendedName>
</protein>
<reference evidence="4" key="2">
    <citation type="submission" date="2025-08" db="UniProtKB">
        <authorList>
            <consortium name="Ensembl"/>
        </authorList>
    </citation>
    <scope>IDENTIFICATION</scope>
</reference>
<dbReference type="Proteomes" id="UP000265040">
    <property type="component" value="Chromosome 8"/>
</dbReference>
<evidence type="ECO:0000313" key="4">
    <source>
        <dbReference type="Ensembl" id="ENSATEP00000062811.1"/>
    </source>
</evidence>
<dbReference type="InterPro" id="IPR013783">
    <property type="entry name" value="Ig-like_fold"/>
</dbReference>
<reference evidence="4" key="1">
    <citation type="submission" date="2021-04" db="EMBL/GenBank/DDBJ databases">
        <authorList>
            <consortium name="Wellcome Sanger Institute Data Sharing"/>
        </authorList>
    </citation>
    <scope>NUCLEOTIDE SEQUENCE [LARGE SCALE GENOMIC DNA]</scope>
</reference>
<dbReference type="AlphaFoldDB" id="A0A7N6FHX3"/>
<sequence length="304" mass="34752">HRFYCAPTLMPSELVVRFGESASINCTSSHPDFEGMGWEAPHGGSGFVKIPIVTWKVERVEVWKPDPFCYVTLKNDEQCTVHIQTSLSIVTDYKCVSLFTNYVLLLQRRLIVCQNLIVEWYRDHEKVHTETFKNDISKHPNNVTSTWKMIPKKSYNGTKFTCKAELDLGPKGPEPVPTATSEPYIAVVHCEFSINLFIILFPHTHLSKNITIKATSTNAGVYICVATNEFGKVTRSVTLKIKGMIFDCVMDTFGRFSWWHLVLKALIILIAFLLLVLFINLWRNHTIHRQYSFINPAIPLTTRA</sequence>
<keyword evidence="5" id="KW-1185">Reference proteome</keyword>
<dbReference type="GO" id="GO:0005178">
    <property type="term" value="F:integrin binding"/>
    <property type="evidence" value="ECO:0007669"/>
    <property type="project" value="InterPro"/>
</dbReference>
<dbReference type="SUPFAM" id="SSF48726">
    <property type="entry name" value="Immunoglobulin"/>
    <property type="match status" value="2"/>
</dbReference>
<reference evidence="4" key="3">
    <citation type="submission" date="2025-09" db="UniProtKB">
        <authorList>
            <consortium name="Ensembl"/>
        </authorList>
    </citation>
    <scope>IDENTIFICATION</scope>
</reference>
<dbReference type="PANTHER" id="PTHR13771">
    <property type="entry name" value="INTERCELLULAR ADHESION MOLECULE"/>
    <property type="match status" value="1"/>
</dbReference>
<dbReference type="InterPro" id="IPR013162">
    <property type="entry name" value="CD80_C2-set"/>
</dbReference>